<gene>
    <name evidence="1" type="ORF">Rt10032_c17g5894</name>
</gene>
<dbReference type="OrthoDB" id="2520005at2759"/>
<reference evidence="1 2" key="1">
    <citation type="submission" date="2019-07" db="EMBL/GenBank/DDBJ databases">
        <title>Rhodotorula toruloides NBRC10032 genome sequencing.</title>
        <authorList>
            <person name="Shida Y."/>
            <person name="Takaku H."/>
            <person name="Ogasawara W."/>
            <person name="Mori K."/>
        </authorList>
    </citation>
    <scope>NUCLEOTIDE SEQUENCE [LARGE SCALE GENOMIC DNA]</scope>
    <source>
        <strain evidence="1 2">NBRC10032</strain>
    </source>
</reference>
<sequence>MLKSDGTLVGYLDAIHDIVLENVEYLNVVKLKKEVRTVWVNTVWVNEEKVICPFWGRITEAERRMVLEALDHVVSALEHFNDQLPAGHGHELLHTALGTLLNLLKDGLEFKKRTTRPQVFDPYHGGPQRDVSHYASLAHPLVTPRRLDEVESKRA</sequence>
<dbReference type="EMBL" id="BJWK01000017">
    <property type="protein sequence ID" value="GEM11877.1"/>
    <property type="molecule type" value="Genomic_DNA"/>
</dbReference>
<dbReference type="Proteomes" id="UP000321518">
    <property type="component" value="Unassembled WGS sequence"/>
</dbReference>
<proteinExistence type="predicted"/>
<accession>A0A511KNF3</accession>
<evidence type="ECO:0000313" key="1">
    <source>
        <dbReference type="EMBL" id="GEM11877.1"/>
    </source>
</evidence>
<name>A0A511KNF3_RHOTO</name>
<evidence type="ECO:0000313" key="2">
    <source>
        <dbReference type="Proteomes" id="UP000321518"/>
    </source>
</evidence>
<organism evidence="1 2">
    <name type="scientific">Rhodotorula toruloides</name>
    <name type="common">Yeast</name>
    <name type="synonym">Rhodosporidium toruloides</name>
    <dbReference type="NCBI Taxonomy" id="5286"/>
    <lineage>
        <taxon>Eukaryota</taxon>
        <taxon>Fungi</taxon>
        <taxon>Dikarya</taxon>
        <taxon>Basidiomycota</taxon>
        <taxon>Pucciniomycotina</taxon>
        <taxon>Microbotryomycetes</taxon>
        <taxon>Sporidiobolales</taxon>
        <taxon>Sporidiobolaceae</taxon>
        <taxon>Rhodotorula</taxon>
    </lineage>
</organism>
<comment type="caution">
    <text evidence="1">The sequence shown here is derived from an EMBL/GenBank/DDBJ whole genome shotgun (WGS) entry which is preliminary data.</text>
</comment>
<protein>
    <submittedName>
        <fullName evidence="1">Uncharacterized protein</fullName>
    </submittedName>
</protein>
<dbReference type="AlphaFoldDB" id="A0A511KNF3"/>